<feature type="transmembrane region" description="Helical" evidence="6">
    <location>
        <begin position="28"/>
        <end position="51"/>
    </location>
</feature>
<evidence type="ECO:0000256" key="4">
    <source>
        <dbReference type="ARBA" id="ARBA00022989"/>
    </source>
</evidence>
<keyword evidence="3 6" id="KW-0812">Transmembrane</keyword>
<evidence type="ECO:0000256" key="6">
    <source>
        <dbReference type="SAM" id="Phobius"/>
    </source>
</evidence>
<dbReference type="RefSeq" id="WP_335422693.1">
    <property type="nucleotide sequence ID" value="NZ_JBALHR010000005.1"/>
</dbReference>
<name>A0ABU8BV71_9RHOB</name>
<evidence type="ECO:0000313" key="8">
    <source>
        <dbReference type="Proteomes" id="UP001431963"/>
    </source>
</evidence>
<keyword evidence="8" id="KW-1185">Reference proteome</keyword>
<dbReference type="InterPro" id="IPR001123">
    <property type="entry name" value="LeuE-type"/>
</dbReference>
<protein>
    <submittedName>
        <fullName evidence="7">LysE family translocator</fullName>
    </submittedName>
</protein>
<feature type="transmembrane region" description="Helical" evidence="6">
    <location>
        <begin position="131"/>
        <end position="153"/>
    </location>
</feature>
<keyword evidence="2" id="KW-1003">Cell membrane</keyword>
<dbReference type="Proteomes" id="UP001431963">
    <property type="component" value="Unassembled WGS sequence"/>
</dbReference>
<keyword evidence="5 6" id="KW-0472">Membrane</keyword>
<accession>A0ABU8BV71</accession>
<dbReference type="PANTHER" id="PTHR30086">
    <property type="entry name" value="ARGININE EXPORTER PROTEIN ARGO"/>
    <property type="match status" value="1"/>
</dbReference>
<organism evidence="7 8">
    <name type="scientific">Gemmobacter denitrificans</name>
    <dbReference type="NCBI Taxonomy" id="3123040"/>
    <lineage>
        <taxon>Bacteria</taxon>
        <taxon>Pseudomonadati</taxon>
        <taxon>Pseudomonadota</taxon>
        <taxon>Alphaproteobacteria</taxon>
        <taxon>Rhodobacterales</taxon>
        <taxon>Paracoccaceae</taxon>
        <taxon>Gemmobacter</taxon>
    </lineage>
</organism>
<comment type="subcellular location">
    <subcellularLocation>
        <location evidence="1">Cell membrane</location>
        <topology evidence="1">Multi-pass membrane protein</topology>
    </subcellularLocation>
</comment>
<dbReference type="PIRSF" id="PIRSF006324">
    <property type="entry name" value="LeuE"/>
    <property type="match status" value="1"/>
</dbReference>
<gene>
    <name evidence="7" type="ORF">V6590_10580</name>
</gene>
<feature type="transmembrane region" description="Helical" evidence="6">
    <location>
        <begin position="63"/>
        <end position="87"/>
    </location>
</feature>
<dbReference type="PANTHER" id="PTHR30086:SF20">
    <property type="entry name" value="ARGININE EXPORTER PROTEIN ARGO-RELATED"/>
    <property type="match status" value="1"/>
</dbReference>
<evidence type="ECO:0000256" key="2">
    <source>
        <dbReference type="ARBA" id="ARBA00022475"/>
    </source>
</evidence>
<evidence type="ECO:0000313" key="7">
    <source>
        <dbReference type="EMBL" id="MEH7828596.1"/>
    </source>
</evidence>
<dbReference type="EMBL" id="JBALHR010000005">
    <property type="protein sequence ID" value="MEH7828596.1"/>
    <property type="molecule type" value="Genomic_DNA"/>
</dbReference>
<feature type="transmembrane region" description="Helical" evidence="6">
    <location>
        <begin position="201"/>
        <end position="221"/>
    </location>
</feature>
<evidence type="ECO:0000256" key="3">
    <source>
        <dbReference type="ARBA" id="ARBA00022692"/>
    </source>
</evidence>
<evidence type="ECO:0000256" key="1">
    <source>
        <dbReference type="ARBA" id="ARBA00004651"/>
    </source>
</evidence>
<feature type="transmembrane region" description="Helical" evidence="6">
    <location>
        <begin position="93"/>
        <end position="110"/>
    </location>
</feature>
<sequence>MTCLDLCHDKEECAAMLDLLLSFPPGHLAAFLAAGIALNLTPGADVIFATASGMAGGPKAGAVAGLGVGLGGLWHVGLAAAGVSALLVAHPGALIALKWAGAAYLAYLAWKSWRAVDPTDQARGVASPGRALWRGFLTNALNPKVALFVLAFLPQFTLPGLGPVWQQIVVLGLLFSLTGTIITAGYGALAGIARQSLGRRLGFLNKIAALLFGGLAAKLVLE</sequence>
<feature type="transmembrane region" description="Helical" evidence="6">
    <location>
        <begin position="165"/>
        <end position="189"/>
    </location>
</feature>
<keyword evidence="4 6" id="KW-1133">Transmembrane helix</keyword>
<reference evidence="7" key="1">
    <citation type="submission" date="2024-02" db="EMBL/GenBank/DDBJ databases">
        <title>Genome sequences of strain Gemmobacter sp. JM10B15.</title>
        <authorList>
            <person name="Zhang M."/>
        </authorList>
    </citation>
    <scope>NUCLEOTIDE SEQUENCE</scope>
    <source>
        <strain evidence="7">JM10B15</strain>
    </source>
</reference>
<evidence type="ECO:0000256" key="5">
    <source>
        <dbReference type="ARBA" id="ARBA00023136"/>
    </source>
</evidence>
<comment type="caution">
    <text evidence="7">The sequence shown here is derived from an EMBL/GenBank/DDBJ whole genome shotgun (WGS) entry which is preliminary data.</text>
</comment>
<dbReference type="Pfam" id="PF01810">
    <property type="entry name" value="LysE"/>
    <property type="match status" value="1"/>
</dbReference>
<proteinExistence type="predicted"/>